<feature type="signal peptide" evidence="2">
    <location>
        <begin position="1"/>
        <end position="24"/>
    </location>
</feature>
<dbReference type="PANTHER" id="PTHR24637:SF421">
    <property type="entry name" value="CUTICLE COLLAGEN DPY-2"/>
    <property type="match status" value="1"/>
</dbReference>
<dbReference type="KEGG" id="mxa:MXAN_5295"/>
<evidence type="ECO:0000256" key="1">
    <source>
        <dbReference type="SAM" id="MobiDB-lite"/>
    </source>
</evidence>
<name>Q1D1M7_MYXXD</name>
<dbReference type="eggNOG" id="COG3266">
    <property type="taxonomic scope" value="Bacteria"/>
</dbReference>
<reference evidence="3 4" key="1">
    <citation type="journal article" date="2006" name="Proc. Natl. Acad. Sci. U.S.A.">
        <title>Evolution of sensory complexity recorded in a myxobacterial genome.</title>
        <authorList>
            <person name="Goldman B.S."/>
            <person name="Nierman W.C."/>
            <person name="Kaiser D."/>
            <person name="Slater S.C."/>
            <person name="Durkin A.S."/>
            <person name="Eisen J.A."/>
            <person name="Ronning C.M."/>
            <person name="Barbazuk W.B."/>
            <person name="Blanchard M."/>
            <person name="Field C."/>
            <person name="Halling C."/>
            <person name="Hinkle G."/>
            <person name="Iartchuk O."/>
            <person name="Kim H.S."/>
            <person name="Mackenzie C."/>
            <person name="Madupu R."/>
            <person name="Miller N."/>
            <person name="Shvartsbeyn A."/>
            <person name="Sullivan S.A."/>
            <person name="Vaudin M."/>
            <person name="Wiegand R."/>
            <person name="Kaplan H.B."/>
        </authorList>
    </citation>
    <scope>NUCLEOTIDE SEQUENCE [LARGE SCALE GENOMIC DNA]</scope>
    <source>
        <strain evidence="4">DK1622</strain>
    </source>
</reference>
<evidence type="ECO:0000256" key="2">
    <source>
        <dbReference type="SAM" id="SignalP"/>
    </source>
</evidence>
<dbReference type="InterPro" id="IPR008160">
    <property type="entry name" value="Collagen"/>
</dbReference>
<sequence>MTKTSFGRALLPLLLCCLFTTACSSEGPVGPQGPAGPQGPQGPSGGPPGPQGLAGPRGEQGLTGPRGPMGVEGPRGVMGPQGSQGPKGDTGEQGLPGATGAQGPQGPRGDTGPAGPMGPVGESPEICTPGEFFCEGTRLWACTRSGTDAVLNTKCAGGTTTNPTGCFTTACAPGDAACCRTERPTCQWSMSRPISSTGAGYENTNGGFVSPDRSYCYAPSSCLSTDTFTVQMGITGNESVTCGAVFSTLIIRLPRPMTAPGQVFTLPTSRVSLSLFADENARACSNWTGTVTWHSEVPSWSVSVNATCSETGKSHIQLVGSFSGDT</sequence>
<feature type="compositionally biased region" description="Low complexity" evidence="1">
    <location>
        <begin position="93"/>
        <end position="108"/>
    </location>
</feature>
<dbReference type="HOGENOM" id="CLU_852130_0_0_7"/>
<protein>
    <submittedName>
        <fullName evidence="3">Collagen triple helix repeat protein</fullName>
    </submittedName>
</protein>
<dbReference type="EnsemblBacteria" id="ABF88940">
    <property type="protein sequence ID" value="ABF88940"/>
    <property type="gene ID" value="MXAN_5295"/>
</dbReference>
<proteinExistence type="predicted"/>
<evidence type="ECO:0000313" key="4">
    <source>
        <dbReference type="Proteomes" id="UP000002402"/>
    </source>
</evidence>
<accession>Q1D1M7</accession>
<keyword evidence="3" id="KW-0176">Collagen</keyword>
<dbReference type="STRING" id="246197.MXAN_5295"/>
<feature type="region of interest" description="Disordered" evidence="1">
    <location>
        <begin position="27"/>
        <end position="124"/>
    </location>
</feature>
<dbReference type="Proteomes" id="UP000002402">
    <property type="component" value="Chromosome"/>
</dbReference>
<evidence type="ECO:0000313" key="3">
    <source>
        <dbReference type="EMBL" id="ABF88940.1"/>
    </source>
</evidence>
<dbReference type="Pfam" id="PF01391">
    <property type="entry name" value="Collagen"/>
    <property type="match status" value="1"/>
</dbReference>
<dbReference type="AlphaFoldDB" id="Q1D1M7"/>
<dbReference type="PANTHER" id="PTHR24637">
    <property type="entry name" value="COLLAGEN"/>
    <property type="match status" value="1"/>
</dbReference>
<gene>
    <name evidence="3" type="ordered locus">MXAN_5295</name>
</gene>
<keyword evidence="2" id="KW-0732">Signal</keyword>
<organism evidence="3 4">
    <name type="scientific">Myxococcus xanthus (strain DK1622)</name>
    <dbReference type="NCBI Taxonomy" id="246197"/>
    <lineage>
        <taxon>Bacteria</taxon>
        <taxon>Pseudomonadati</taxon>
        <taxon>Myxococcota</taxon>
        <taxon>Myxococcia</taxon>
        <taxon>Myxococcales</taxon>
        <taxon>Cystobacterineae</taxon>
        <taxon>Myxococcaceae</taxon>
        <taxon>Myxococcus</taxon>
    </lineage>
</organism>
<dbReference type="PROSITE" id="PS51257">
    <property type="entry name" value="PROKAR_LIPOPROTEIN"/>
    <property type="match status" value="1"/>
</dbReference>
<dbReference type="EMBL" id="CP000113">
    <property type="protein sequence ID" value="ABF88940.1"/>
    <property type="molecule type" value="Genomic_DNA"/>
</dbReference>
<feature type="chain" id="PRO_5004188122" evidence="2">
    <location>
        <begin position="25"/>
        <end position="326"/>
    </location>
</feature>
<keyword evidence="4" id="KW-1185">Reference proteome</keyword>